<keyword evidence="2" id="KW-0547">Nucleotide-binding</keyword>
<evidence type="ECO:0000313" key="10">
    <source>
        <dbReference type="EMBL" id="KPI36911.1"/>
    </source>
</evidence>
<dbReference type="OrthoDB" id="5857104at2759"/>
<dbReference type="InterPro" id="IPR014001">
    <property type="entry name" value="Helicase_ATP-bd"/>
</dbReference>
<dbReference type="InterPro" id="IPR038718">
    <property type="entry name" value="SNF2-like_sf"/>
</dbReference>
<dbReference type="EMBL" id="LFJN01000027">
    <property type="protein sequence ID" value="KPI36911.1"/>
    <property type="molecule type" value="Genomic_DNA"/>
</dbReference>
<feature type="region of interest" description="Disordered" evidence="6">
    <location>
        <begin position="193"/>
        <end position="223"/>
    </location>
</feature>
<evidence type="ECO:0000259" key="9">
    <source>
        <dbReference type="PROSITE" id="PS51666"/>
    </source>
</evidence>
<feature type="domain" description="Helicase ATP-binding" evidence="7">
    <location>
        <begin position="561"/>
        <end position="672"/>
    </location>
</feature>
<dbReference type="SUPFAM" id="SSF52540">
    <property type="entry name" value="P-loop containing nucleoside triphosphate hydrolases"/>
    <property type="match status" value="1"/>
</dbReference>
<dbReference type="InterPro" id="IPR000330">
    <property type="entry name" value="SNF2_N"/>
</dbReference>
<feature type="compositionally biased region" description="Low complexity" evidence="6">
    <location>
        <begin position="69"/>
        <end position="90"/>
    </location>
</feature>
<dbReference type="PROSITE" id="PS51666">
    <property type="entry name" value="QLQ"/>
    <property type="match status" value="1"/>
</dbReference>
<dbReference type="InterPro" id="IPR014978">
    <property type="entry name" value="Gln-Leu-Gln_QLQ"/>
</dbReference>
<feature type="region of interest" description="Disordered" evidence="6">
    <location>
        <begin position="494"/>
        <end position="520"/>
    </location>
</feature>
<dbReference type="PROSITE" id="PS51204">
    <property type="entry name" value="HSA"/>
    <property type="match status" value="1"/>
</dbReference>
<organism evidence="10 11">
    <name type="scientific">Cyphellophora attinorum</name>
    <dbReference type="NCBI Taxonomy" id="1664694"/>
    <lineage>
        <taxon>Eukaryota</taxon>
        <taxon>Fungi</taxon>
        <taxon>Dikarya</taxon>
        <taxon>Ascomycota</taxon>
        <taxon>Pezizomycotina</taxon>
        <taxon>Eurotiomycetes</taxon>
        <taxon>Chaetothyriomycetidae</taxon>
        <taxon>Chaetothyriales</taxon>
        <taxon>Cyphellophoraceae</taxon>
        <taxon>Cyphellophora</taxon>
    </lineage>
</organism>
<dbReference type="GO" id="GO:0005524">
    <property type="term" value="F:ATP binding"/>
    <property type="evidence" value="ECO:0007669"/>
    <property type="project" value="InterPro"/>
</dbReference>
<feature type="region of interest" description="Disordered" evidence="6">
    <location>
        <begin position="69"/>
        <end position="156"/>
    </location>
</feature>
<dbReference type="Gene3D" id="3.40.50.10810">
    <property type="entry name" value="Tandem AAA-ATPase domain"/>
    <property type="match status" value="1"/>
</dbReference>
<feature type="compositionally biased region" description="Acidic residues" evidence="6">
    <location>
        <begin position="504"/>
        <end position="519"/>
    </location>
</feature>
<dbReference type="VEuPathDB" id="FungiDB:AB675_6090"/>
<dbReference type="PANTHER" id="PTHR10799">
    <property type="entry name" value="SNF2/RAD54 HELICASE FAMILY"/>
    <property type="match status" value="1"/>
</dbReference>
<dbReference type="RefSeq" id="XP_017996874.1">
    <property type="nucleotide sequence ID" value="XM_018146354.1"/>
</dbReference>
<evidence type="ECO:0000259" key="7">
    <source>
        <dbReference type="PROSITE" id="PS51192"/>
    </source>
</evidence>
<feature type="domain" description="HSA" evidence="8">
    <location>
        <begin position="381"/>
        <end position="454"/>
    </location>
</feature>
<feature type="region of interest" description="Disordered" evidence="6">
    <location>
        <begin position="1"/>
        <end position="21"/>
    </location>
</feature>
<evidence type="ECO:0000256" key="1">
    <source>
        <dbReference type="ARBA" id="ARBA00004123"/>
    </source>
</evidence>
<dbReference type="GO" id="GO:0005634">
    <property type="term" value="C:nucleus"/>
    <property type="evidence" value="ECO:0007669"/>
    <property type="project" value="UniProtKB-SubCell"/>
</dbReference>
<evidence type="ECO:0000313" key="11">
    <source>
        <dbReference type="Proteomes" id="UP000038010"/>
    </source>
</evidence>
<sequence>MASVQSAPAMQAGLPPLPPNITNAQIQEVYQKFQRMKAQNVSETDPEFLKARNFLAAIQQRQKYQQAMNAQKMAMQQQAQQQQQHGQQPVQAPPQQPQSAPQTNGTSNGVTKNGVSAPQTDGNTTANAASPAAAPSAAGTAAQGGGPVQRAVAQNNGSFSPDQLNLLRSQIYAFKMLSKGLALPAKVQSQLFPSQKPAAEPPADATSAGAVSSKDGADATDTTETEIVLSKSHFDSAKSPYELMSKCISYADHSARAKRQRIPSLLPLGIDPEQVREEQERAIYNRVRARQAELSALPVNIASWDTRSSSAAADSDVLKLKALIEYKKLSLLQRQRELRRELQQELFSYDNLAMTANRAMHRRMKKQSLREAKITEKLEKQQRDARENKEKTRQSNHLKAILDHGADLRNSAMQQRSRSQKLGKLMINQHQFMEKEEQKRIERTAKQRLQALKANDEETYLKLLGQAKDSRISHLLKQTDGFLKQLAASVRQQQRKTAERWGDDQDVSEDEVDEESDAEDGPKVDYYAVAHRIKEEVNIQPSILVGGTLKEYQLKGLQWMISLFNNNLNGILADEMGLGKTIQTISLITYLIEKKGSAGPFLVIVPLSTLTNWTLEFEKWAPSVNKIVYKGPPASRKMHQNRIRQGGFQVLLTTYEYIIKDRPFSARFAGFT</sequence>
<dbReference type="Gene3D" id="1.20.5.170">
    <property type="match status" value="1"/>
</dbReference>
<feature type="domain" description="QLQ" evidence="9">
    <location>
        <begin position="158"/>
        <end position="193"/>
    </location>
</feature>
<reference evidence="10 11" key="1">
    <citation type="submission" date="2015-06" db="EMBL/GenBank/DDBJ databases">
        <title>Draft genome of the ant-associated black yeast Phialophora attae CBS 131958.</title>
        <authorList>
            <person name="Moreno L.F."/>
            <person name="Stielow B.J."/>
            <person name="de Hoog S."/>
            <person name="Vicente V.A."/>
            <person name="Weiss V.A."/>
            <person name="de Vries M."/>
            <person name="Cruz L.M."/>
            <person name="Souza E.M."/>
        </authorList>
    </citation>
    <scope>NUCLEOTIDE SEQUENCE [LARGE SCALE GENOMIC DNA]</scope>
    <source>
        <strain evidence="10 11">CBS 131958</strain>
    </source>
</reference>
<feature type="compositionally biased region" description="Polar residues" evidence="6">
    <location>
        <begin position="103"/>
        <end position="121"/>
    </location>
</feature>
<comment type="caution">
    <text evidence="10">The sequence shown here is derived from an EMBL/GenBank/DDBJ whole genome shotgun (WGS) entry which is preliminary data.</text>
</comment>
<dbReference type="GO" id="GO:0006355">
    <property type="term" value="P:regulation of DNA-templated transcription"/>
    <property type="evidence" value="ECO:0007669"/>
    <property type="project" value="InterPro"/>
</dbReference>
<keyword evidence="5" id="KW-0539">Nucleus</keyword>
<dbReference type="PROSITE" id="PS51192">
    <property type="entry name" value="HELICASE_ATP_BIND_1"/>
    <property type="match status" value="1"/>
</dbReference>
<dbReference type="GO" id="GO:0006338">
    <property type="term" value="P:chromatin remodeling"/>
    <property type="evidence" value="ECO:0007669"/>
    <property type="project" value="UniProtKB-ARBA"/>
</dbReference>
<proteinExistence type="predicted"/>
<dbReference type="STRING" id="1664694.A0A0N0NJF1"/>
<protein>
    <submittedName>
        <fullName evidence="10">Chromatin structure-remodeling complex subunit snf21</fullName>
    </submittedName>
</protein>
<dbReference type="InterPro" id="IPR027417">
    <property type="entry name" value="P-loop_NTPase"/>
</dbReference>
<evidence type="ECO:0000256" key="5">
    <source>
        <dbReference type="ARBA" id="ARBA00023242"/>
    </source>
</evidence>
<dbReference type="Pfam" id="PF07529">
    <property type="entry name" value="HSA"/>
    <property type="match status" value="1"/>
</dbReference>
<evidence type="ECO:0000256" key="6">
    <source>
        <dbReference type="SAM" id="MobiDB-lite"/>
    </source>
</evidence>
<keyword evidence="3" id="KW-0067">ATP-binding</keyword>
<dbReference type="SMART" id="SM00951">
    <property type="entry name" value="QLQ"/>
    <property type="match status" value="1"/>
</dbReference>
<evidence type="ECO:0000259" key="8">
    <source>
        <dbReference type="PROSITE" id="PS51204"/>
    </source>
</evidence>
<evidence type="ECO:0000256" key="3">
    <source>
        <dbReference type="ARBA" id="ARBA00022840"/>
    </source>
</evidence>
<dbReference type="Pfam" id="PF00176">
    <property type="entry name" value="SNF2-rel_dom"/>
    <property type="match status" value="1"/>
</dbReference>
<name>A0A0N0NJF1_9EURO</name>
<accession>A0A0N0NJF1</accession>
<keyword evidence="11" id="KW-1185">Reference proteome</keyword>
<keyword evidence="4" id="KW-0804">Transcription</keyword>
<dbReference type="AlphaFoldDB" id="A0A0N0NJF1"/>
<feature type="compositionally biased region" description="Low complexity" evidence="6">
    <location>
        <begin position="122"/>
        <end position="141"/>
    </location>
</feature>
<evidence type="ECO:0000256" key="2">
    <source>
        <dbReference type="ARBA" id="ARBA00022741"/>
    </source>
</evidence>
<dbReference type="Proteomes" id="UP000038010">
    <property type="component" value="Unassembled WGS sequence"/>
</dbReference>
<dbReference type="Pfam" id="PF08880">
    <property type="entry name" value="QLQ"/>
    <property type="match status" value="1"/>
</dbReference>
<feature type="compositionally biased region" description="Basic and acidic residues" evidence="6">
    <location>
        <begin position="374"/>
        <end position="393"/>
    </location>
</feature>
<dbReference type="FunFam" id="1.20.5.170:FF:000072">
    <property type="entry name" value="Putative chromatin structure-remodeling complex subunit snf21"/>
    <property type="match status" value="1"/>
</dbReference>
<dbReference type="GeneID" id="28738234"/>
<feature type="region of interest" description="Disordered" evidence="6">
    <location>
        <begin position="374"/>
        <end position="395"/>
    </location>
</feature>
<dbReference type="InterPro" id="IPR014012">
    <property type="entry name" value="HSA_dom"/>
</dbReference>
<evidence type="ECO:0000256" key="4">
    <source>
        <dbReference type="ARBA" id="ARBA00023015"/>
    </source>
</evidence>
<comment type="subcellular location">
    <subcellularLocation>
        <location evidence="1">Nucleus</location>
    </subcellularLocation>
</comment>
<gene>
    <name evidence="10" type="ORF">AB675_6090</name>
</gene>
<keyword evidence="4" id="KW-0805">Transcription regulation</keyword>